<feature type="chain" id="PRO_5040134200" evidence="1">
    <location>
        <begin position="19"/>
        <end position="237"/>
    </location>
</feature>
<dbReference type="EMBL" id="JAGSXJ010000027">
    <property type="protein sequence ID" value="KAH6672643.1"/>
    <property type="molecule type" value="Genomic_DNA"/>
</dbReference>
<proteinExistence type="predicted"/>
<evidence type="ECO:0000256" key="1">
    <source>
        <dbReference type="SAM" id="SignalP"/>
    </source>
</evidence>
<keyword evidence="1" id="KW-0732">Signal</keyword>
<sequence>MKFTSSIISAIFVAGALAQSPLKVEVRYSPTMVEAGTMDLHAVVWQKIFGANGNQQSIVGDDSYNLINQECSEVGARPNLNARVKINGQWGRIPGLGPNDSRQALVQTLARVLKEVSDRASSPVFYSCTGFDLRIPAEDQRRAACLPMPGRQSCNCPGSPKICGARGTIRKVPAMIRANLFRDGVLLPDSLTVEFSSQAPAKDEKCSTLTQVIGAIAGGIPMPGPIISSTIGVICAL</sequence>
<name>A0A9P9A4Z3_9PEZI</name>
<keyword evidence="3" id="KW-1185">Reference proteome</keyword>
<reference evidence="2" key="1">
    <citation type="journal article" date="2021" name="Nat. Commun.">
        <title>Genetic determinants of endophytism in the Arabidopsis root mycobiome.</title>
        <authorList>
            <person name="Mesny F."/>
            <person name="Miyauchi S."/>
            <person name="Thiergart T."/>
            <person name="Pickel B."/>
            <person name="Atanasova L."/>
            <person name="Karlsson M."/>
            <person name="Huettel B."/>
            <person name="Barry K.W."/>
            <person name="Haridas S."/>
            <person name="Chen C."/>
            <person name="Bauer D."/>
            <person name="Andreopoulos W."/>
            <person name="Pangilinan J."/>
            <person name="LaButti K."/>
            <person name="Riley R."/>
            <person name="Lipzen A."/>
            <person name="Clum A."/>
            <person name="Drula E."/>
            <person name="Henrissat B."/>
            <person name="Kohler A."/>
            <person name="Grigoriev I.V."/>
            <person name="Martin F.M."/>
            <person name="Hacquard S."/>
        </authorList>
    </citation>
    <scope>NUCLEOTIDE SEQUENCE</scope>
    <source>
        <strain evidence="2">MPI-SDFR-AT-0117</strain>
    </source>
</reference>
<gene>
    <name evidence="2" type="ORF">F5X68DRAFT_246878</name>
</gene>
<dbReference type="Proteomes" id="UP000770015">
    <property type="component" value="Unassembled WGS sequence"/>
</dbReference>
<organism evidence="2 3">
    <name type="scientific">Plectosphaerella plurivora</name>
    <dbReference type="NCBI Taxonomy" id="936078"/>
    <lineage>
        <taxon>Eukaryota</taxon>
        <taxon>Fungi</taxon>
        <taxon>Dikarya</taxon>
        <taxon>Ascomycota</taxon>
        <taxon>Pezizomycotina</taxon>
        <taxon>Sordariomycetes</taxon>
        <taxon>Hypocreomycetidae</taxon>
        <taxon>Glomerellales</taxon>
        <taxon>Plectosphaerellaceae</taxon>
        <taxon>Plectosphaerella</taxon>
    </lineage>
</organism>
<feature type="signal peptide" evidence="1">
    <location>
        <begin position="1"/>
        <end position="18"/>
    </location>
</feature>
<comment type="caution">
    <text evidence="2">The sequence shown here is derived from an EMBL/GenBank/DDBJ whole genome shotgun (WGS) entry which is preliminary data.</text>
</comment>
<dbReference type="OrthoDB" id="3908196at2759"/>
<accession>A0A9P9A4Z3</accession>
<protein>
    <submittedName>
        <fullName evidence="2">Uncharacterized protein</fullName>
    </submittedName>
</protein>
<dbReference type="AlphaFoldDB" id="A0A9P9A4Z3"/>
<evidence type="ECO:0000313" key="3">
    <source>
        <dbReference type="Proteomes" id="UP000770015"/>
    </source>
</evidence>
<evidence type="ECO:0000313" key="2">
    <source>
        <dbReference type="EMBL" id="KAH6672643.1"/>
    </source>
</evidence>